<gene>
    <name evidence="2" type="ORF">BE17_45760</name>
</gene>
<dbReference type="InterPro" id="IPR006827">
    <property type="entry name" value="Lant_deHydtase_N"/>
</dbReference>
<dbReference type="EMBL" id="JEMB01001903">
    <property type="protein sequence ID" value="KYF84559.1"/>
    <property type="molecule type" value="Genomic_DNA"/>
</dbReference>
<evidence type="ECO:0000259" key="1">
    <source>
        <dbReference type="Pfam" id="PF04738"/>
    </source>
</evidence>
<organism evidence="2 3">
    <name type="scientific">Sorangium cellulosum</name>
    <name type="common">Polyangium cellulosum</name>
    <dbReference type="NCBI Taxonomy" id="56"/>
    <lineage>
        <taxon>Bacteria</taxon>
        <taxon>Pseudomonadati</taxon>
        <taxon>Myxococcota</taxon>
        <taxon>Polyangia</taxon>
        <taxon>Polyangiales</taxon>
        <taxon>Polyangiaceae</taxon>
        <taxon>Sorangium</taxon>
    </lineage>
</organism>
<protein>
    <recommendedName>
        <fullName evidence="1">Lantibiotic dehydratase N-terminal domain-containing protein</fullName>
    </recommendedName>
</protein>
<feature type="domain" description="Lantibiotic dehydratase N-terminal" evidence="1">
    <location>
        <begin position="69"/>
        <end position="711"/>
    </location>
</feature>
<evidence type="ECO:0000313" key="3">
    <source>
        <dbReference type="Proteomes" id="UP000075635"/>
    </source>
</evidence>
<reference evidence="2 3" key="1">
    <citation type="submission" date="2014-02" db="EMBL/GenBank/DDBJ databases">
        <title>The small core and large imbalanced accessory genome model reveals a collaborative survival strategy of Sorangium cellulosum strains in nature.</title>
        <authorList>
            <person name="Han K."/>
            <person name="Peng R."/>
            <person name="Blom J."/>
            <person name="Li Y.-Z."/>
        </authorList>
    </citation>
    <scope>NUCLEOTIDE SEQUENCE [LARGE SCALE GENOMIC DNA]</scope>
    <source>
        <strain evidence="2 3">So0011-07</strain>
    </source>
</reference>
<dbReference type="Proteomes" id="UP000075635">
    <property type="component" value="Unassembled WGS sequence"/>
</dbReference>
<comment type="caution">
    <text evidence="2">The sequence shown here is derived from an EMBL/GenBank/DDBJ whole genome shotgun (WGS) entry which is preliminary data.</text>
</comment>
<dbReference type="AlphaFoldDB" id="A0A150RWG8"/>
<proteinExistence type="predicted"/>
<dbReference type="Pfam" id="PF04738">
    <property type="entry name" value="Lant_dehydr_N"/>
    <property type="match status" value="1"/>
</dbReference>
<accession>A0A150RWG8</accession>
<evidence type="ECO:0000313" key="2">
    <source>
        <dbReference type="EMBL" id="KYF84559.1"/>
    </source>
</evidence>
<name>A0A150RWG8_SORCE</name>
<sequence>MPGGAFGVWPWACLRGAGFASDAVLSLAAPATAALLSALPPEKGDDPALRACFDDELLRIRGYLRGVAQDERFREAVLWQNRGAFKTGVEGLASRPLEATANKKVRQRERLITLYLQRYCTKNDTIGFFGPVGWARLGTGTEALTLDPGEALIEERRVHFETWCIDALAEALCAEPALRRWAPPRLLPYLRLDGGVLHAPGMPPSPLPPAHAALLCACDGVTPAMTIAARLSAGPSRAFGSEEEALAALEAARAMGAITWGWEVALGTWPERELARAFERIGDPALRERAEGALSRLVEARAEVSRAAGDARALDVALGRLDETFHGMTGASPTRAAGRAYAGRTLVYEDCRRSAQVTLGAPLLDRLGPPLSLVLSSASWFAAEIVRGYREALVHLFESVRRPGEDAVELSTLQRAFLESGPELVAKGGHGPLVVQRARRELDRRWAEILDLPAEATRVERTVAALRPRVREAFGEPVPGAWAARYLAPDVMISGADVDAIRRGEVTFILGEIHLSNTLSSLFVDAHPAPEQLLAMVDRERAGKVVVPVFTKDSWPQRTRPCLFPSDAYHYAFSSEPSPAPAERTVRVADFVVVRAGDGLEVRHRAGSPRFELMEFMGVLTTSIAASAFDLAPAMDHSPRITVGDVVIARESWRVAPDEIPFVDIDDPLARWVEARRFQRRLGLPRFTFIRTPAERKPCYVDFDSPVLVELMAKLVRQSVEAGAPGPIRLSEMLPSFDELWLVDREGNTYTSELRCVVYDPAGLAGDGASSPPGVG</sequence>